<dbReference type="PROSITE" id="PS50975">
    <property type="entry name" value="ATP_GRASP"/>
    <property type="match status" value="1"/>
</dbReference>
<keyword evidence="2" id="KW-0812">Transmembrane</keyword>
<evidence type="ECO:0000313" key="5">
    <source>
        <dbReference type="Proteomes" id="UP000520198"/>
    </source>
</evidence>
<dbReference type="Gene3D" id="3.40.50.20">
    <property type="match status" value="1"/>
</dbReference>
<feature type="transmembrane region" description="Helical" evidence="2">
    <location>
        <begin position="12"/>
        <end position="31"/>
    </location>
</feature>
<dbReference type="SUPFAM" id="SSF56059">
    <property type="entry name" value="Glutathione synthetase ATP-binding domain-like"/>
    <property type="match status" value="1"/>
</dbReference>
<dbReference type="AlphaFoldDB" id="A0A7Y6Q5U3"/>
<reference evidence="4 5" key="1">
    <citation type="submission" date="2020-06" db="EMBL/GenBank/DDBJ databases">
        <authorList>
            <person name="Grouzdev D.S."/>
        </authorList>
    </citation>
    <scope>NUCLEOTIDE SEQUENCE [LARGE SCALE GENOMIC DNA]</scope>
    <source>
        <strain evidence="4 5">HO-A22</strain>
    </source>
</reference>
<dbReference type="Pfam" id="PF15632">
    <property type="entry name" value="ATPgrasp_Ter"/>
    <property type="match status" value="1"/>
</dbReference>
<dbReference type="Gene3D" id="3.30.470.20">
    <property type="entry name" value="ATP-grasp fold, B domain"/>
    <property type="match status" value="1"/>
</dbReference>
<dbReference type="GO" id="GO:0046872">
    <property type="term" value="F:metal ion binding"/>
    <property type="evidence" value="ECO:0007669"/>
    <property type="project" value="InterPro"/>
</dbReference>
<dbReference type="RefSeq" id="WP_176353086.1">
    <property type="nucleotide sequence ID" value="NZ_JABWDU010000002.1"/>
</dbReference>
<dbReference type="InterPro" id="IPR011761">
    <property type="entry name" value="ATP-grasp"/>
</dbReference>
<accession>A0A7Y6Q5U3</accession>
<gene>
    <name evidence="4" type="ORF">HT585_11960</name>
</gene>
<protein>
    <submittedName>
        <fullName evidence="4">ATP-grasp domain-containing protein</fullName>
    </submittedName>
</protein>
<comment type="caution">
    <text evidence="4">The sequence shown here is derived from an EMBL/GenBank/DDBJ whole genome shotgun (WGS) entry which is preliminary data.</text>
</comment>
<keyword evidence="1" id="KW-0067">ATP-binding</keyword>
<keyword evidence="1" id="KW-0547">Nucleotide-binding</keyword>
<sequence>MGAEGTQSKQAITVVVTAVGAIIGQGIVASLRRLDAPIRIIGVDRDANGIGRHWCDAFVAKPSCDEATQEYLEFWLALLQREAVSLVLPGLELDVRFFNEHRASFEATPTRVALNTSSLITLAEDKWDMNAALLEAGLAVIPSTLSRNLEECISELGALPLLLKPRRGNGSRGIALLRDEADFDYWTRKSRDDFLIQKLVGTDEQEYTVGAFGLGDGTMLPPIVFRRKLSVAGNTQYAEVVDAPVVEDAVRQLARRFKPLGPTNYQFRLDGTTPYLLEINPRFSSSTSLRAAFGYNEAGMALDFYLYGREPAAPEIKRGRGWRYAEDLVVL</sequence>
<organism evidence="4 5">
    <name type="scientific">Ensifer oleiphilus</name>
    <dbReference type="NCBI Taxonomy" id="2742698"/>
    <lineage>
        <taxon>Bacteria</taxon>
        <taxon>Pseudomonadati</taxon>
        <taxon>Pseudomonadota</taxon>
        <taxon>Alphaproteobacteria</taxon>
        <taxon>Hyphomicrobiales</taxon>
        <taxon>Rhizobiaceae</taxon>
        <taxon>Sinorhizobium/Ensifer group</taxon>
        <taxon>Ensifer</taxon>
    </lineage>
</organism>
<feature type="domain" description="ATP-grasp" evidence="3">
    <location>
        <begin position="130"/>
        <end position="306"/>
    </location>
</feature>
<keyword evidence="2" id="KW-1133">Transmembrane helix</keyword>
<evidence type="ECO:0000256" key="2">
    <source>
        <dbReference type="SAM" id="Phobius"/>
    </source>
</evidence>
<proteinExistence type="predicted"/>
<dbReference type="EMBL" id="JABWDU010000002">
    <property type="protein sequence ID" value="NVD39575.1"/>
    <property type="molecule type" value="Genomic_DNA"/>
</dbReference>
<keyword evidence="2" id="KW-0472">Membrane</keyword>
<keyword evidence="5" id="KW-1185">Reference proteome</keyword>
<dbReference type="NCBIfam" id="NF009402">
    <property type="entry name" value="PRK12767.1-1"/>
    <property type="match status" value="1"/>
</dbReference>
<dbReference type="GO" id="GO:0005524">
    <property type="term" value="F:ATP binding"/>
    <property type="evidence" value="ECO:0007669"/>
    <property type="project" value="UniProtKB-UniRule"/>
</dbReference>
<dbReference type="InterPro" id="IPR013815">
    <property type="entry name" value="ATP_grasp_subdomain_1"/>
</dbReference>
<name>A0A7Y6Q5U3_9HYPH</name>
<evidence type="ECO:0000313" key="4">
    <source>
        <dbReference type="EMBL" id="NVD39575.1"/>
    </source>
</evidence>
<evidence type="ECO:0000259" key="3">
    <source>
        <dbReference type="PROSITE" id="PS50975"/>
    </source>
</evidence>
<evidence type="ECO:0000256" key="1">
    <source>
        <dbReference type="PROSITE-ProRule" id="PRU00409"/>
    </source>
</evidence>
<dbReference type="Gene3D" id="3.30.1490.20">
    <property type="entry name" value="ATP-grasp fold, A domain"/>
    <property type="match status" value="1"/>
</dbReference>
<dbReference type="Proteomes" id="UP000520198">
    <property type="component" value="Unassembled WGS sequence"/>
</dbReference>